<reference evidence="1" key="1">
    <citation type="journal article" date="2021" name="New Phytol.">
        <title>Evolutionary innovations through gain and loss of genes in the ectomycorrhizal Boletales.</title>
        <authorList>
            <person name="Wu G."/>
            <person name="Miyauchi S."/>
            <person name="Morin E."/>
            <person name="Kuo A."/>
            <person name="Drula E."/>
            <person name="Varga T."/>
            <person name="Kohler A."/>
            <person name="Feng B."/>
            <person name="Cao Y."/>
            <person name="Lipzen A."/>
            <person name="Daum C."/>
            <person name="Hundley H."/>
            <person name="Pangilinan J."/>
            <person name="Johnson J."/>
            <person name="Barry K."/>
            <person name="LaButti K."/>
            <person name="Ng V."/>
            <person name="Ahrendt S."/>
            <person name="Min B."/>
            <person name="Choi I.G."/>
            <person name="Park H."/>
            <person name="Plett J.M."/>
            <person name="Magnuson J."/>
            <person name="Spatafora J.W."/>
            <person name="Nagy L.G."/>
            <person name="Henrissat B."/>
            <person name="Grigoriev I.V."/>
            <person name="Yang Z.L."/>
            <person name="Xu J."/>
            <person name="Martin F.M."/>
        </authorList>
    </citation>
    <scope>NUCLEOTIDE SEQUENCE</scope>
    <source>
        <strain evidence="1">ATCC 28755</strain>
    </source>
</reference>
<dbReference type="Proteomes" id="UP000790377">
    <property type="component" value="Unassembled WGS sequence"/>
</dbReference>
<proteinExistence type="predicted"/>
<dbReference type="EMBL" id="MU267800">
    <property type="protein sequence ID" value="KAH7908746.1"/>
    <property type="molecule type" value="Genomic_DNA"/>
</dbReference>
<sequence>MTSWDESTFHTKPTIDGLADLVLQLPPPTQLNDISELDSRWRSALFSLLVHGLHRDGDHLVRNGTFHEITMEHFRTGTTKYERASDHTRRENWRTRTAHIDQIIANIHDQCTALDRLTGGSTIFLHHPGATSPGTDMSPQSLKAELYVNPRVLAHHPELHYVVAEITQTFIERFAAPLAKSFTNTRLGLGWKDAPGTPQRPQSTVNYSTAPLIPHPISAKSTRFIISGRPSTSLASIRNPLSYFPSSGDQSITWNKAGVVEMTTRATRVRNSAPAVETNVPRAPKLKKEASTTAVAVNHKPASAPQTSDSAVSIPSGSALGSSGSSTPTSDSAVLIPSSSALGSSHSSRTPTLTLQAFGPATEAALEDLGYPDSVHAICSALRESYLPKRWVKLLMARVPNMITTASKPHFKNTRRLVIRQRAPTPRVTPEMRAFLRQRRQEKRTTEDQAVAEVMDYIESKAAELATRFNTSPRRYLERFYVGSSLRRKKRNKTSAWHAYMHFKGVSTNNDKAFGEKATLRELVQDTTDYQKLDSAKRKLLVEEFDKIKDGARKNPPNITARTRQAEASSSFNTASDELLGLKNRIGTEALIIMVRGTSSLNMAPKIFFTSPTVEQFLRVYLRKDPQDLACKFESAVLANGISGSMYAYSNINYRGRVGATKSAIRAGLQLALVDTTGNSAATMEYLKYETNVVRRYHVKLVGWTHPDWNNPSELRGGAVPLETLARAVANGTCKFIKITAEEVAERTRRMSYGEILTPPNEPPVVPDPNMDVVQTATALSNQGHFSSATSSNLASATFPPPLPSNTQLWRFSADRSESPPPWASSFDSHPPAIPAPSPPLFNDEHSVNPTTDEMVDPVLRMESDGKSKGIY</sequence>
<accession>A0ACB8A6X5</accession>
<organism evidence="1 2">
    <name type="scientific">Hygrophoropsis aurantiaca</name>
    <dbReference type="NCBI Taxonomy" id="72124"/>
    <lineage>
        <taxon>Eukaryota</taxon>
        <taxon>Fungi</taxon>
        <taxon>Dikarya</taxon>
        <taxon>Basidiomycota</taxon>
        <taxon>Agaricomycotina</taxon>
        <taxon>Agaricomycetes</taxon>
        <taxon>Agaricomycetidae</taxon>
        <taxon>Boletales</taxon>
        <taxon>Coniophorineae</taxon>
        <taxon>Hygrophoropsidaceae</taxon>
        <taxon>Hygrophoropsis</taxon>
    </lineage>
</organism>
<gene>
    <name evidence="1" type="ORF">BJ138DRAFT_1012143</name>
</gene>
<comment type="caution">
    <text evidence="1">The sequence shown here is derived from an EMBL/GenBank/DDBJ whole genome shotgun (WGS) entry which is preliminary data.</text>
</comment>
<name>A0ACB8A6X5_9AGAM</name>
<evidence type="ECO:0000313" key="2">
    <source>
        <dbReference type="Proteomes" id="UP000790377"/>
    </source>
</evidence>
<evidence type="ECO:0000313" key="1">
    <source>
        <dbReference type="EMBL" id="KAH7908746.1"/>
    </source>
</evidence>
<keyword evidence="2" id="KW-1185">Reference proteome</keyword>
<protein>
    <submittedName>
        <fullName evidence="1">Uncharacterized protein</fullName>
    </submittedName>
</protein>